<dbReference type="GO" id="GO:0051301">
    <property type="term" value="P:cell division"/>
    <property type="evidence" value="ECO:0007669"/>
    <property type="project" value="UniProtKB-KW"/>
</dbReference>
<evidence type="ECO:0000259" key="10">
    <source>
        <dbReference type="Pfam" id="PF12862"/>
    </source>
</evidence>
<keyword evidence="9" id="KW-0802">TPR repeat</keyword>
<evidence type="ECO:0000256" key="3">
    <source>
        <dbReference type="ARBA" id="ARBA00022618"/>
    </source>
</evidence>
<evidence type="ECO:0000313" key="11">
    <source>
        <dbReference type="EMBL" id="KAK1283736.1"/>
    </source>
</evidence>
<feature type="repeat" description="TPR" evidence="9">
    <location>
        <begin position="357"/>
        <end position="390"/>
    </location>
</feature>
<dbReference type="GO" id="GO:0005680">
    <property type="term" value="C:anaphase-promoting complex"/>
    <property type="evidence" value="ECO:0007669"/>
    <property type="project" value="InterPro"/>
</dbReference>
<organism evidence="11 12">
    <name type="scientific">Acorus calamus</name>
    <name type="common">Sweet flag</name>
    <dbReference type="NCBI Taxonomy" id="4465"/>
    <lineage>
        <taxon>Eukaryota</taxon>
        <taxon>Viridiplantae</taxon>
        <taxon>Streptophyta</taxon>
        <taxon>Embryophyta</taxon>
        <taxon>Tracheophyta</taxon>
        <taxon>Spermatophyta</taxon>
        <taxon>Magnoliopsida</taxon>
        <taxon>Liliopsida</taxon>
        <taxon>Acoraceae</taxon>
        <taxon>Acorus</taxon>
    </lineage>
</organism>
<feature type="domain" description="Anaphase-promoting complex subunit 5" evidence="10">
    <location>
        <begin position="314"/>
        <end position="408"/>
    </location>
</feature>
<gene>
    <name evidence="11" type="primary">APC5</name>
    <name evidence="11" type="ORF">QJS10_CPB21g01084</name>
</gene>
<evidence type="ECO:0000256" key="1">
    <source>
        <dbReference type="ARBA" id="ARBA00007450"/>
    </source>
</evidence>
<dbReference type="PROSITE" id="PS50005">
    <property type="entry name" value="TPR"/>
    <property type="match status" value="1"/>
</dbReference>
<keyword evidence="5" id="KW-0833">Ubl conjugation pathway</keyword>
<dbReference type="PANTHER" id="PTHR12830">
    <property type="entry name" value="ANAPHASE-PROMOTING COMPLEX SUBUNIT 5"/>
    <property type="match status" value="1"/>
</dbReference>
<keyword evidence="3" id="KW-0132">Cell division</keyword>
<evidence type="ECO:0000256" key="2">
    <source>
        <dbReference type="ARBA" id="ARBA00016066"/>
    </source>
</evidence>
<dbReference type="Pfam" id="PF12862">
    <property type="entry name" value="ANAPC5"/>
    <property type="match status" value="1"/>
</dbReference>
<comment type="similarity">
    <text evidence="1">Belongs to the APC5 family.</text>
</comment>
<comment type="caution">
    <text evidence="11">The sequence shown here is derived from an EMBL/GenBank/DDBJ whole genome shotgun (WGS) entry which is preliminary data.</text>
</comment>
<dbReference type="InterPro" id="IPR026000">
    <property type="entry name" value="Apc5_dom"/>
</dbReference>
<dbReference type="InterPro" id="IPR037679">
    <property type="entry name" value="Apc5"/>
</dbReference>
<dbReference type="InterPro" id="IPR011990">
    <property type="entry name" value="TPR-like_helical_dom_sf"/>
</dbReference>
<evidence type="ECO:0000256" key="7">
    <source>
        <dbReference type="ARBA" id="ARBA00031069"/>
    </source>
</evidence>
<accession>A0AAV9C492</accession>
<proteinExistence type="inferred from homology"/>
<dbReference type="AlphaFoldDB" id="A0AAV9C492"/>
<comment type="function">
    <text evidence="8">Component of the anaphase promoting complex/cyclosome (APC/C), a cell cycle-regulated E3 ubiquitin ligase that controls progression through mitosis and the G1 phase of the cell cycle. The APC/C complex acts by mediating ubiquitination and subsequent degradation of target proteins: it mainly mediates the formation of 'Lys-11'-linked polyubiquitin chains and, to a lower extent, the formation of 'Lys-48'- and 'Lys-63'-linked polyubiquitin chains. The APC/C complex catalyzes assembly of branched 'Lys-11'-/'Lys-48'-linked branched ubiquitin chains on target proteins.</text>
</comment>
<sequence length="909" mass="100472">MAGNLKSPAAVVLTPHKISLCHLIQCFSSSPPPPRPPPDAPSASTRLGLLLFSLTKACDDFLEPTLDELISHLKASCGEEGGELCGDLMECLLHFSSPDDLFNFFMKLRSVLALPETGGGEEDQFHLEPMSHLGMYVRRCILAFNLLSFEGVCHLLTSLGTYSTSNSDYAPGEDDFHNGSEFSENEDMNFDAAMFEKNESECETGTSAGESTLFHLSVPRPLHRLVKEIQVPVDKLKCNDFSQQSTEFLSPLNDTLVGDYQQGEIFLRTNWQVQGYLREQADLIEKHGSSFPLNVFEAILNQLGKLAPELHRIHYLRYMNNLYHEDYLAALDNLHCYFDYSAGLEGFDPDTFVGRFEAAVLCLGIMHSHFGHFRQALEALTEAVRISQQNKDTSCLSQTVAAICELLSEIGISSTTGIFGLPYSLGTNTGMGTSLSTQQQLLVLLKRLFKDAERVDERYLGAFCRLALAKFNLKHVVRPLLSFGPKASTKLKTWPTSVCKELRLSPYLLGDPVYRMLQIVDGAFSSAWLKNLQNPKTSSILSHSNDSGCDHDVFHFASQPSTIPGFSLQLAGASFLLRATSWELYGSAPLARVNALIHASCYADAASSEDLSLAYVKLIQHLAVSKGYKEAFIALKLAEEKFFCFSKSRIQILKLQLLHERALHRGHLKLAQQICDELGVLGSSIMGVDMDLETETSLRHARTLLAANQFSQAATVANSLFCTCYKFNRQVENASVLLLLAEIYKKSGNAVMGLPYALASLSFCQSFNLDLLEASATLTLAELWLSLGPNHTKRALSLVHRTLPMILGHGGLELCARANIAVAKCYLSDHGFSVSEDPNSVLDPLKQAVDDLRPLEYNELAAEAFYLMAIVYNKLGMMEEREDAASSFKKHLEALEHPQGVDDLLVQGL</sequence>
<dbReference type="SUPFAM" id="SSF48452">
    <property type="entry name" value="TPR-like"/>
    <property type="match status" value="1"/>
</dbReference>
<reference evidence="11" key="1">
    <citation type="journal article" date="2023" name="Nat. Commun.">
        <title>Diploid and tetraploid genomes of Acorus and the evolution of monocots.</title>
        <authorList>
            <person name="Ma L."/>
            <person name="Liu K.W."/>
            <person name="Li Z."/>
            <person name="Hsiao Y.Y."/>
            <person name="Qi Y."/>
            <person name="Fu T."/>
            <person name="Tang G.D."/>
            <person name="Zhang D."/>
            <person name="Sun W.H."/>
            <person name="Liu D.K."/>
            <person name="Li Y."/>
            <person name="Chen G.Z."/>
            <person name="Liu X.D."/>
            <person name="Liao X.Y."/>
            <person name="Jiang Y.T."/>
            <person name="Yu X."/>
            <person name="Hao Y."/>
            <person name="Huang J."/>
            <person name="Zhao X.W."/>
            <person name="Ke S."/>
            <person name="Chen Y.Y."/>
            <person name="Wu W.L."/>
            <person name="Hsu J.L."/>
            <person name="Lin Y.F."/>
            <person name="Huang M.D."/>
            <person name="Li C.Y."/>
            <person name="Huang L."/>
            <person name="Wang Z.W."/>
            <person name="Zhao X."/>
            <person name="Zhong W.Y."/>
            <person name="Peng D.H."/>
            <person name="Ahmad S."/>
            <person name="Lan S."/>
            <person name="Zhang J.S."/>
            <person name="Tsai W.C."/>
            <person name="Van de Peer Y."/>
            <person name="Liu Z.J."/>
        </authorList>
    </citation>
    <scope>NUCLEOTIDE SEQUENCE</scope>
    <source>
        <strain evidence="11">CP</strain>
    </source>
</reference>
<dbReference type="EMBL" id="JAUJYO010000021">
    <property type="protein sequence ID" value="KAK1283736.1"/>
    <property type="molecule type" value="Genomic_DNA"/>
</dbReference>
<dbReference type="Proteomes" id="UP001180020">
    <property type="component" value="Unassembled WGS sequence"/>
</dbReference>
<protein>
    <recommendedName>
        <fullName evidence="2">Anaphase-promoting complex subunit 5</fullName>
    </recommendedName>
    <alternativeName>
        <fullName evidence="7">Cyclosome subunit 5</fullName>
    </alternativeName>
</protein>
<name>A0AAV9C492_ACOCL</name>
<evidence type="ECO:0000256" key="8">
    <source>
        <dbReference type="ARBA" id="ARBA00045696"/>
    </source>
</evidence>
<dbReference type="PANTHER" id="PTHR12830:SF9">
    <property type="entry name" value="ANAPHASE-PROMOTING COMPLEX SUBUNIT 5"/>
    <property type="match status" value="1"/>
</dbReference>
<keyword evidence="4" id="KW-0498">Mitosis</keyword>
<dbReference type="CDD" id="cd16270">
    <property type="entry name" value="Apc5_N"/>
    <property type="match status" value="1"/>
</dbReference>
<dbReference type="GO" id="GO:0045842">
    <property type="term" value="P:positive regulation of mitotic metaphase/anaphase transition"/>
    <property type="evidence" value="ECO:0007669"/>
    <property type="project" value="TreeGrafter"/>
</dbReference>
<evidence type="ECO:0000256" key="9">
    <source>
        <dbReference type="PROSITE-ProRule" id="PRU00339"/>
    </source>
</evidence>
<dbReference type="GO" id="GO:0031145">
    <property type="term" value="P:anaphase-promoting complex-dependent catabolic process"/>
    <property type="evidence" value="ECO:0007669"/>
    <property type="project" value="TreeGrafter"/>
</dbReference>
<dbReference type="SMART" id="SM00028">
    <property type="entry name" value="TPR"/>
    <property type="match status" value="3"/>
</dbReference>
<evidence type="ECO:0000256" key="4">
    <source>
        <dbReference type="ARBA" id="ARBA00022776"/>
    </source>
</evidence>
<keyword evidence="12" id="KW-1185">Reference proteome</keyword>
<reference evidence="11" key="2">
    <citation type="submission" date="2023-06" db="EMBL/GenBank/DDBJ databases">
        <authorList>
            <person name="Ma L."/>
            <person name="Liu K.-W."/>
            <person name="Li Z."/>
            <person name="Hsiao Y.-Y."/>
            <person name="Qi Y."/>
            <person name="Fu T."/>
            <person name="Tang G."/>
            <person name="Zhang D."/>
            <person name="Sun W.-H."/>
            <person name="Liu D.-K."/>
            <person name="Li Y."/>
            <person name="Chen G.-Z."/>
            <person name="Liu X.-D."/>
            <person name="Liao X.-Y."/>
            <person name="Jiang Y.-T."/>
            <person name="Yu X."/>
            <person name="Hao Y."/>
            <person name="Huang J."/>
            <person name="Zhao X.-W."/>
            <person name="Ke S."/>
            <person name="Chen Y.-Y."/>
            <person name="Wu W.-L."/>
            <person name="Hsu J.-L."/>
            <person name="Lin Y.-F."/>
            <person name="Huang M.-D."/>
            <person name="Li C.-Y."/>
            <person name="Huang L."/>
            <person name="Wang Z.-W."/>
            <person name="Zhao X."/>
            <person name="Zhong W.-Y."/>
            <person name="Peng D.-H."/>
            <person name="Ahmad S."/>
            <person name="Lan S."/>
            <person name="Zhang J.-S."/>
            <person name="Tsai W.-C."/>
            <person name="Van De Peer Y."/>
            <person name="Liu Z.-J."/>
        </authorList>
    </citation>
    <scope>NUCLEOTIDE SEQUENCE</scope>
    <source>
        <strain evidence="11">CP</strain>
        <tissue evidence="11">Leaves</tissue>
    </source>
</reference>
<evidence type="ECO:0000256" key="5">
    <source>
        <dbReference type="ARBA" id="ARBA00022786"/>
    </source>
</evidence>
<dbReference type="GO" id="GO:0070979">
    <property type="term" value="P:protein K11-linked ubiquitination"/>
    <property type="evidence" value="ECO:0007669"/>
    <property type="project" value="TreeGrafter"/>
</dbReference>
<evidence type="ECO:0000313" key="12">
    <source>
        <dbReference type="Proteomes" id="UP001180020"/>
    </source>
</evidence>
<keyword evidence="6" id="KW-0131">Cell cycle</keyword>
<dbReference type="InterPro" id="IPR019734">
    <property type="entry name" value="TPR_rpt"/>
</dbReference>
<evidence type="ECO:0000256" key="6">
    <source>
        <dbReference type="ARBA" id="ARBA00023306"/>
    </source>
</evidence>